<dbReference type="CDD" id="cd13142">
    <property type="entry name" value="MATE_like_12"/>
    <property type="match status" value="1"/>
</dbReference>
<evidence type="ECO:0000313" key="8">
    <source>
        <dbReference type="EMBL" id="SDY22955.1"/>
    </source>
</evidence>
<keyword evidence="2" id="KW-0813">Transport</keyword>
<dbReference type="InterPro" id="IPR002528">
    <property type="entry name" value="MATE_fam"/>
</dbReference>
<feature type="transmembrane region" description="Helical" evidence="7">
    <location>
        <begin position="147"/>
        <end position="167"/>
    </location>
</feature>
<feature type="transmembrane region" description="Helical" evidence="7">
    <location>
        <begin position="102"/>
        <end position="127"/>
    </location>
</feature>
<name>A0A1H3I669_9EURY</name>
<dbReference type="InterPro" id="IPR048279">
    <property type="entry name" value="MdtK-like"/>
</dbReference>
<dbReference type="PANTHER" id="PTHR43549">
    <property type="entry name" value="MULTIDRUG RESISTANCE PROTEIN YPNP-RELATED"/>
    <property type="match status" value="1"/>
</dbReference>
<dbReference type="InterPro" id="IPR052031">
    <property type="entry name" value="Membrane_Transporter-Flippase"/>
</dbReference>
<evidence type="ECO:0000256" key="7">
    <source>
        <dbReference type="SAM" id="Phobius"/>
    </source>
</evidence>
<feature type="transmembrane region" description="Helical" evidence="7">
    <location>
        <begin position="179"/>
        <end position="199"/>
    </location>
</feature>
<gene>
    <name evidence="8" type="ORF">SAMN04487946_1098</name>
</gene>
<feature type="transmembrane region" description="Helical" evidence="7">
    <location>
        <begin position="269"/>
        <end position="289"/>
    </location>
</feature>
<evidence type="ECO:0000313" key="9">
    <source>
        <dbReference type="Proteomes" id="UP000199170"/>
    </source>
</evidence>
<keyword evidence="5 7" id="KW-1133">Transmembrane helix</keyword>
<dbReference type="PANTHER" id="PTHR43549:SF2">
    <property type="entry name" value="MULTIDRUG RESISTANCE PROTEIN NORM-RELATED"/>
    <property type="match status" value="1"/>
</dbReference>
<proteinExistence type="predicted"/>
<dbReference type="NCBIfam" id="TIGR00797">
    <property type="entry name" value="matE"/>
    <property type="match status" value="1"/>
</dbReference>
<dbReference type="AlphaFoldDB" id="A0A1H3I669"/>
<reference evidence="9" key="1">
    <citation type="submission" date="2016-10" db="EMBL/GenBank/DDBJ databases">
        <authorList>
            <person name="Varghese N."/>
            <person name="Submissions S."/>
        </authorList>
    </citation>
    <scope>NUCLEOTIDE SEQUENCE [LARGE SCALE GENOMIC DNA]</scope>
    <source>
        <strain evidence="9">CGMCC 1.10118</strain>
    </source>
</reference>
<evidence type="ECO:0000256" key="4">
    <source>
        <dbReference type="ARBA" id="ARBA00022692"/>
    </source>
</evidence>
<keyword evidence="4 7" id="KW-0812">Transmembrane</keyword>
<evidence type="ECO:0000256" key="6">
    <source>
        <dbReference type="ARBA" id="ARBA00023136"/>
    </source>
</evidence>
<evidence type="ECO:0000256" key="3">
    <source>
        <dbReference type="ARBA" id="ARBA00022475"/>
    </source>
</evidence>
<feature type="transmembrane region" description="Helical" evidence="7">
    <location>
        <begin position="68"/>
        <end position="90"/>
    </location>
</feature>
<keyword evidence="6 7" id="KW-0472">Membrane</keyword>
<keyword evidence="3" id="KW-1003">Cell membrane</keyword>
<feature type="transmembrane region" description="Helical" evidence="7">
    <location>
        <begin position="429"/>
        <end position="449"/>
    </location>
</feature>
<dbReference type="GO" id="GO:0042910">
    <property type="term" value="F:xenobiotic transmembrane transporter activity"/>
    <property type="evidence" value="ECO:0007669"/>
    <property type="project" value="InterPro"/>
</dbReference>
<dbReference type="PIRSF" id="PIRSF006603">
    <property type="entry name" value="DinF"/>
    <property type="match status" value="1"/>
</dbReference>
<dbReference type="Pfam" id="PF01554">
    <property type="entry name" value="MatE"/>
    <property type="match status" value="2"/>
</dbReference>
<feature type="transmembrane region" description="Helical" evidence="7">
    <location>
        <begin position="372"/>
        <end position="390"/>
    </location>
</feature>
<feature type="transmembrane region" description="Helical" evidence="7">
    <location>
        <begin position="28"/>
        <end position="48"/>
    </location>
</feature>
<dbReference type="Proteomes" id="UP000199170">
    <property type="component" value="Unassembled WGS sequence"/>
</dbReference>
<dbReference type="STRING" id="660517.SAMN04487946_1098"/>
<protein>
    <submittedName>
        <fullName evidence="8">Putative efflux protein, MATE family</fullName>
    </submittedName>
</protein>
<evidence type="ECO:0000256" key="2">
    <source>
        <dbReference type="ARBA" id="ARBA00022448"/>
    </source>
</evidence>
<sequence>MDPREFTRPLFKSEDELDLTNGSIAQPLFHLSLPIVIMNLLQTTYNLVDTFWLGQYDTAALAATSFTFPMVLLYISIGLGISAAGSILVAQHLGAGDRPLATAVASQTVTLSVLGAVGLGGLGYFFIDDVLRVIGPSPQVLELATVYMRLISLGLVFMFGFVTFMALMRGAGNTVTPMLVVAGSVGLNIALDPFLIFGWGPFPEWGIRGAAIATVASRGLAFAVGLWIMFRGNRGIRIRLSQLRPTKECVATQLRLSIPASVEGISRTLSLNLLLVIVGLFPTTVVAGYGIGMRVLSVVYLPAIAVARGIETMTGQNIGAVQPDRAATATHFAARFVFGVLAVVGIVAWIGAETIIGVFTTDPEVAQSGALFLRYVAPTFGFIGLVRVFTASLRGAGKTLSAAVIVLIMYGLIRLPVAQFGAVSVGPSGVWLSIAATNLAGAVLAYAWYRRGTWRDTARSTQTQHTTTHPADD</sequence>
<evidence type="ECO:0000256" key="1">
    <source>
        <dbReference type="ARBA" id="ARBA00004651"/>
    </source>
</evidence>
<evidence type="ECO:0000256" key="5">
    <source>
        <dbReference type="ARBA" id="ARBA00022989"/>
    </source>
</evidence>
<feature type="transmembrane region" description="Helical" evidence="7">
    <location>
        <begin position="295"/>
        <end position="311"/>
    </location>
</feature>
<feature type="transmembrane region" description="Helical" evidence="7">
    <location>
        <begin position="205"/>
        <end position="230"/>
    </location>
</feature>
<dbReference type="GO" id="GO:0015297">
    <property type="term" value="F:antiporter activity"/>
    <property type="evidence" value="ECO:0007669"/>
    <property type="project" value="InterPro"/>
</dbReference>
<organism evidence="8 9">
    <name type="scientific">Halobellus clavatus</name>
    <dbReference type="NCBI Taxonomy" id="660517"/>
    <lineage>
        <taxon>Archaea</taxon>
        <taxon>Methanobacteriati</taxon>
        <taxon>Methanobacteriota</taxon>
        <taxon>Stenosarchaea group</taxon>
        <taxon>Halobacteria</taxon>
        <taxon>Halobacteriales</taxon>
        <taxon>Haloferacaceae</taxon>
        <taxon>Halobellus</taxon>
    </lineage>
</organism>
<accession>A0A1H3I669</accession>
<dbReference type="GO" id="GO:0005886">
    <property type="term" value="C:plasma membrane"/>
    <property type="evidence" value="ECO:0007669"/>
    <property type="project" value="UniProtKB-SubCell"/>
</dbReference>
<dbReference type="RefSeq" id="WP_089767874.1">
    <property type="nucleotide sequence ID" value="NZ_FNPB01000009.1"/>
</dbReference>
<dbReference type="EMBL" id="FNPB01000009">
    <property type="protein sequence ID" value="SDY22955.1"/>
    <property type="molecule type" value="Genomic_DNA"/>
</dbReference>
<keyword evidence="9" id="KW-1185">Reference proteome</keyword>
<dbReference type="OrthoDB" id="214119at2157"/>
<feature type="transmembrane region" description="Helical" evidence="7">
    <location>
        <begin position="402"/>
        <end position="423"/>
    </location>
</feature>
<comment type="subcellular location">
    <subcellularLocation>
        <location evidence="1">Cell membrane</location>
        <topology evidence="1">Multi-pass membrane protein</topology>
    </subcellularLocation>
</comment>
<feature type="transmembrane region" description="Helical" evidence="7">
    <location>
        <begin position="332"/>
        <end position="352"/>
    </location>
</feature>